<evidence type="ECO:0000256" key="5">
    <source>
        <dbReference type="ARBA" id="ARBA00023027"/>
    </source>
</evidence>
<comment type="similarity">
    <text evidence="6">Belongs to the ARTD/PARP family.</text>
</comment>
<sequence>MGKGQHQMPTKRDLIQKNTRINRIKQERKWEARFLESSTINCIALCEVITSKDLQKHGNVWVCSTPDHVCTRFLFVYENGQVGDVNINTEEAKVQKEIIQVIASKLC</sequence>
<name>A0A8C5E3M2_GOUWI</name>
<accession>A0A8C5E3M2</accession>
<dbReference type="GO" id="GO:0016779">
    <property type="term" value="F:nucleotidyltransferase activity"/>
    <property type="evidence" value="ECO:0007669"/>
    <property type="project" value="UniProtKB-KW"/>
</dbReference>
<dbReference type="PANTHER" id="PTHR21328">
    <property type="entry name" value="POLY ADP-RIBOSE POLYMERASE FAMILY, MEMBER PARP"/>
    <property type="match status" value="1"/>
</dbReference>
<keyword evidence="3" id="KW-0548">Nucleotidyltransferase</keyword>
<keyword evidence="8" id="KW-1185">Reference proteome</keyword>
<evidence type="ECO:0000256" key="6">
    <source>
        <dbReference type="ARBA" id="ARBA00024347"/>
    </source>
</evidence>
<evidence type="ECO:0000256" key="3">
    <source>
        <dbReference type="ARBA" id="ARBA00022695"/>
    </source>
</evidence>
<keyword evidence="1" id="KW-0328">Glycosyltransferase</keyword>
<evidence type="ECO:0000256" key="4">
    <source>
        <dbReference type="ARBA" id="ARBA00022765"/>
    </source>
</evidence>
<evidence type="ECO:0000256" key="1">
    <source>
        <dbReference type="ARBA" id="ARBA00022676"/>
    </source>
</evidence>
<dbReference type="Ensembl" id="ENSGWIT00000017628.1">
    <property type="protein sequence ID" value="ENSGWIP00000015955.1"/>
    <property type="gene ID" value="ENSGWIG00000008971.1"/>
</dbReference>
<evidence type="ECO:0000313" key="8">
    <source>
        <dbReference type="Proteomes" id="UP000694680"/>
    </source>
</evidence>
<dbReference type="AlphaFoldDB" id="A0A8C5E3M2"/>
<dbReference type="InterPro" id="IPR051838">
    <property type="entry name" value="ARTD_PARP"/>
</dbReference>
<organism evidence="7 8">
    <name type="scientific">Gouania willdenowi</name>
    <name type="common">Blunt-snouted clingfish</name>
    <name type="synonym">Lepadogaster willdenowi</name>
    <dbReference type="NCBI Taxonomy" id="441366"/>
    <lineage>
        <taxon>Eukaryota</taxon>
        <taxon>Metazoa</taxon>
        <taxon>Chordata</taxon>
        <taxon>Craniata</taxon>
        <taxon>Vertebrata</taxon>
        <taxon>Euteleostomi</taxon>
        <taxon>Actinopterygii</taxon>
        <taxon>Neopterygii</taxon>
        <taxon>Teleostei</taxon>
        <taxon>Neoteleostei</taxon>
        <taxon>Acanthomorphata</taxon>
        <taxon>Ovalentaria</taxon>
        <taxon>Blenniimorphae</taxon>
        <taxon>Blenniiformes</taxon>
        <taxon>Gobiesocoidei</taxon>
        <taxon>Gobiesocidae</taxon>
        <taxon>Gobiesocinae</taxon>
        <taxon>Gouania</taxon>
    </lineage>
</organism>
<evidence type="ECO:0000313" key="7">
    <source>
        <dbReference type="Ensembl" id="ENSGWIP00000015955.1"/>
    </source>
</evidence>
<reference evidence="7" key="2">
    <citation type="submission" date="2025-08" db="UniProtKB">
        <authorList>
            <consortium name="Ensembl"/>
        </authorList>
    </citation>
    <scope>IDENTIFICATION</scope>
</reference>
<reference evidence="7" key="1">
    <citation type="submission" date="2020-06" db="EMBL/GenBank/DDBJ databases">
        <authorList>
            <consortium name="Wellcome Sanger Institute Data Sharing"/>
        </authorList>
    </citation>
    <scope>NUCLEOTIDE SEQUENCE [LARGE SCALE GENOMIC DNA]</scope>
</reference>
<dbReference type="Proteomes" id="UP000694680">
    <property type="component" value="Chromosome 6"/>
</dbReference>
<evidence type="ECO:0008006" key="9">
    <source>
        <dbReference type="Google" id="ProtNLM"/>
    </source>
</evidence>
<evidence type="ECO:0000256" key="2">
    <source>
        <dbReference type="ARBA" id="ARBA00022679"/>
    </source>
</evidence>
<reference evidence="7" key="3">
    <citation type="submission" date="2025-09" db="UniProtKB">
        <authorList>
            <consortium name="Ensembl"/>
        </authorList>
    </citation>
    <scope>IDENTIFICATION</scope>
</reference>
<keyword evidence="2" id="KW-0808">Transferase</keyword>
<proteinExistence type="inferred from homology"/>
<keyword evidence="4" id="KW-0013">ADP-ribosylation</keyword>
<keyword evidence="5" id="KW-0520">NAD</keyword>
<dbReference type="GO" id="GO:0016757">
    <property type="term" value="F:glycosyltransferase activity"/>
    <property type="evidence" value="ECO:0007669"/>
    <property type="project" value="UniProtKB-KW"/>
</dbReference>
<protein>
    <recommendedName>
        <fullName evidence="9">PARP catalytic domain-containing protein</fullName>
    </recommendedName>
</protein>